<sequence>MDNTKKKKSNVGMTMSQSSGFDNCIDAHADELFKKVKRNPLLSLLIAGGLGYLFAKITRGC</sequence>
<dbReference type="AlphaFoldDB" id="G9EK64"/>
<dbReference type="Proteomes" id="UP000002770">
    <property type="component" value="Unassembled WGS sequence"/>
</dbReference>
<proteinExistence type="predicted"/>
<evidence type="ECO:0000313" key="1">
    <source>
        <dbReference type="EMBL" id="EHL32215.1"/>
    </source>
</evidence>
<name>G9EK64_9GAMM</name>
<keyword evidence="2" id="KW-1185">Reference proteome</keyword>
<organism evidence="1 2">
    <name type="scientific">Legionella drancourtii LLAP12</name>
    <dbReference type="NCBI Taxonomy" id="658187"/>
    <lineage>
        <taxon>Bacteria</taxon>
        <taxon>Pseudomonadati</taxon>
        <taxon>Pseudomonadota</taxon>
        <taxon>Gammaproteobacteria</taxon>
        <taxon>Legionellales</taxon>
        <taxon>Legionellaceae</taxon>
        <taxon>Legionella</taxon>
    </lineage>
</organism>
<dbReference type="EMBL" id="JH413801">
    <property type="protein sequence ID" value="EHL32215.1"/>
    <property type="molecule type" value="Genomic_DNA"/>
</dbReference>
<dbReference type="RefSeq" id="WP_006869561.1">
    <property type="nucleotide sequence ID" value="NZ_JH413801.1"/>
</dbReference>
<protein>
    <submittedName>
        <fullName evidence="1">Uncharacterized protein</fullName>
    </submittedName>
</protein>
<gene>
    <name evidence="1" type="ORF">LDG_5587</name>
</gene>
<evidence type="ECO:0000313" key="2">
    <source>
        <dbReference type="Proteomes" id="UP000002770"/>
    </source>
</evidence>
<reference evidence="1 2" key="1">
    <citation type="journal article" date="2011" name="BMC Genomics">
        <title>Insight into cross-talk between intra-amoebal pathogens.</title>
        <authorList>
            <person name="Gimenez G."/>
            <person name="Bertelli C."/>
            <person name="Moliner C."/>
            <person name="Robert C."/>
            <person name="Raoult D."/>
            <person name="Fournier P.E."/>
            <person name="Greub G."/>
        </authorList>
    </citation>
    <scope>NUCLEOTIDE SEQUENCE [LARGE SCALE GENOMIC DNA]</scope>
    <source>
        <strain evidence="1 2">LLAP12</strain>
    </source>
</reference>
<accession>G9EK64</accession>
<dbReference type="InParanoid" id="G9EK64"/>
<dbReference type="HOGENOM" id="CLU_2916927_0_0_6"/>